<reference evidence="2" key="2">
    <citation type="journal article" date="2023" name="IMA Fungus">
        <title>Comparative genomic study of the Penicillium genus elucidates a diverse pangenome and 15 lateral gene transfer events.</title>
        <authorList>
            <person name="Petersen C."/>
            <person name="Sorensen T."/>
            <person name="Nielsen M.R."/>
            <person name="Sondergaard T.E."/>
            <person name="Sorensen J.L."/>
            <person name="Fitzpatrick D.A."/>
            <person name="Frisvad J.C."/>
            <person name="Nielsen K.L."/>
        </authorList>
    </citation>
    <scope>NUCLEOTIDE SEQUENCE</scope>
    <source>
        <strain evidence="2">IBT 30069</strain>
    </source>
</reference>
<reference evidence="2" key="1">
    <citation type="submission" date="2022-11" db="EMBL/GenBank/DDBJ databases">
        <authorList>
            <person name="Petersen C."/>
        </authorList>
    </citation>
    <scope>NUCLEOTIDE SEQUENCE</scope>
    <source>
        <strain evidence="2">IBT 30069</strain>
    </source>
</reference>
<comment type="caution">
    <text evidence="2">The sequence shown here is derived from an EMBL/GenBank/DDBJ whole genome shotgun (WGS) entry which is preliminary data.</text>
</comment>
<keyword evidence="3" id="KW-1185">Reference proteome</keyword>
<dbReference type="Proteomes" id="UP001149165">
    <property type="component" value="Unassembled WGS sequence"/>
</dbReference>
<keyword evidence="1" id="KW-0732">Signal</keyword>
<dbReference type="EMBL" id="JAPQKH010000003">
    <property type="protein sequence ID" value="KAJ5107611.1"/>
    <property type="molecule type" value="Genomic_DNA"/>
</dbReference>
<gene>
    <name evidence="2" type="ORF">N7456_004286</name>
</gene>
<evidence type="ECO:0000256" key="1">
    <source>
        <dbReference type="SAM" id="SignalP"/>
    </source>
</evidence>
<dbReference type="AlphaFoldDB" id="A0A9W9KJ27"/>
<accession>A0A9W9KJ27</accession>
<sequence length="64" mass="6812">MKVLALIYISALALLTNAVSTNSGTELKINKPMESCLDVGESCEAGNECCSHECINAKCNMEDS</sequence>
<evidence type="ECO:0000313" key="3">
    <source>
        <dbReference type="Proteomes" id="UP001149165"/>
    </source>
</evidence>
<feature type="signal peptide" evidence="1">
    <location>
        <begin position="1"/>
        <end position="18"/>
    </location>
</feature>
<protein>
    <submittedName>
        <fullName evidence="2">Uncharacterized protein</fullName>
    </submittedName>
</protein>
<feature type="chain" id="PRO_5040973528" evidence="1">
    <location>
        <begin position="19"/>
        <end position="64"/>
    </location>
</feature>
<organism evidence="2 3">
    <name type="scientific">Penicillium angulare</name>
    <dbReference type="NCBI Taxonomy" id="116970"/>
    <lineage>
        <taxon>Eukaryota</taxon>
        <taxon>Fungi</taxon>
        <taxon>Dikarya</taxon>
        <taxon>Ascomycota</taxon>
        <taxon>Pezizomycotina</taxon>
        <taxon>Eurotiomycetes</taxon>
        <taxon>Eurotiomycetidae</taxon>
        <taxon>Eurotiales</taxon>
        <taxon>Aspergillaceae</taxon>
        <taxon>Penicillium</taxon>
    </lineage>
</organism>
<proteinExistence type="predicted"/>
<name>A0A9W9KJ27_9EURO</name>
<evidence type="ECO:0000313" key="2">
    <source>
        <dbReference type="EMBL" id="KAJ5107611.1"/>
    </source>
</evidence>